<dbReference type="AlphaFoldDB" id="A0A2S2CRZ0"/>
<sequence length="731" mass="76511">MPSGGLIRSAGTLADGLRRVHPLPRTVGRSGAAIPFSRPVRSVPMGLLQRLLSNIRVSRRLFLGFAFPALISLLLVGTIARQNYLAADRSNDLLQVAELGERLAAAVHELQKERGLSSVFLSGKGAEADRATLEKQRTLSDKEVAAAGAQIAAVMALDPEEAGRFRAAQEALSGLPALRARVSAQQVDGPGAIAAYSQLIGGMLSTASQLPALADHPRQVATATVLVTLSELKERAGQMRATAAGGFRAGAFDPARHASLLRLTGEAAVLRTRLAWIMTPDQAARFAGVAQDERARTVDRMLEVAVQAGYGGPLQGIAAGQWFDASTAYIDLLRAVEQDFARDLLALARQSHDAAARTLAVTAVLAVVLAAGGILVLLVIGHSITNPVNALNADMKRIARGERDFVVSHADATDELGDMARALDRFRLDLAEADRLAAAHEREQAAKVQRAAALEKMIGDFDRAIAETLAAVVESTGQLNNSAKSMESVADETKRMATITSAAAEQTAVNVQTVASAADEMTASIQEISRQVSRSSAIAGQAVTEAEQTNGTVLALAETAARIGDVVHLIRDIAAQTNLLALNATIEAARAGEAGKGFAVVANEVKSLANQTAKATVDITDQIEAMQMATEGTVSAIRSIATTIGSMSEISATIAAAIEEQSATTLEIGRNVQQAAVGTQEVSSSVGQVTQAAAAVDGAAVAVKTVAVDLTSRADRLRHEIEQFLEQMRAA</sequence>
<dbReference type="SMART" id="SM00304">
    <property type="entry name" value="HAMP"/>
    <property type="match status" value="1"/>
</dbReference>
<evidence type="ECO:0000259" key="9">
    <source>
        <dbReference type="PROSITE" id="PS50885"/>
    </source>
</evidence>
<dbReference type="EMBL" id="CP029353">
    <property type="protein sequence ID" value="AWK87281.1"/>
    <property type="molecule type" value="Genomic_DNA"/>
</dbReference>
<dbReference type="Pfam" id="PF08376">
    <property type="entry name" value="NIT"/>
    <property type="match status" value="1"/>
</dbReference>
<dbReference type="PANTHER" id="PTHR32089">
    <property type="entry name" value="METHYL-ACCEPTING CHEMOTAXIS PROTEIN MCPB"/>
    <property type="match status" value="1"/>
</dbReference>
<evidence type="ECO:0000256" key="1">
    <source>
        <dbReference type="ARBA" id="ARBA00004429"/>
    </source>
</evidence>
<dbReference type="InterPro" id="IPR013587">
    <property type="entry name" value="Nitrate/nitrite_sensing"/>
</dbReference>
<keyword evidence="2" id="KW-1003">Cell membrane</keyword>
<feature type="domain" description="HAMP" evidence="9">
    <location>
        <begin position="382"/>
        <end position="435"/>
    </location>
</feature>
<evidence type="ECO:0000256" key="6">
    <source>
        <dbReference type="SAM" id="Phobius"/>
    </source>
</evidence>
<dbReference type="GO" id="GO:0005886">
    <property type="term" value="C:plasma membrane"/>
    <property type="evidence" value="ECO:0007669"/>
    <property type="project" value="UniProtKB-SubCell"/>
</dbReference>
<keyword evidence="6" id="KW-0472">Membrane</keyword>
<evidence type="ECO:0000259" key="7">
    <source>
        <dbReference type="PROSITE" id="PS50111"/>
    </source>
</evidence>
<proteinExistence type="inferred from homology"/>
<keyword evidence="12" id="KW-1185">Reference proteome</keyword>
<evidence type="ECO:0000256" key="5">
    <source>
        <dbReference type="PROSITE-ProRule" id="PRU00284"/>
    </source>
</evidence>
<dbReference type="InterPro" id="IPR010910">
    <property type="entry name" value="Nitrate/nitrite_sensing_bac"/>
</dbReference>
<keyword evidence="3 5" id="KW-0807">Transducer</keyword>
<keyword evidence="6" id="KW-0812">Transmembrane</keyword>
<dbReference type="PROSITE" id="PS50885">
    <property type="entry name" value="HAMP"/>
    <property type="match status" value="1"/>
</dbReference>
<dbReference type="PROSITE" id="PS50192">
    <property type="entry name" value="T_SNARE"/>
    <property type="match status" value="1"/>
</dbReference>
<dbReference type="PANTHER" id="PTHR32089:SF112">
    <property type="entry name" value="LYSOZYME-LIKE PROTEIN-RELATED"/>
    <property type="match status" value="1"/>
</dbReference>
<dbReference type="Gene3D" id="6.10.340.10">
    <property type="match status" value="1"/>
</dbReference>
<feature type="transmembrane region" description="Helical" evidence="6">
    <location>
        <begin position="61"/>
        <end position="80"/>
    </location>
</feature>
<evidence type="ECO:0000256" key="3">
    <source>
        <dbReference type="ARBA" id="ARBA00023224"/>
    </source>
</evidence>
<name>A0A2S2CRZ0_9PROT</name>
<dbReference type="InterPro" id="IPR004089">
    <property type="entry name" value="MCPsignal_dom"/>
</dbReference>
<evidence type="ECO:0000259" key="8">
    <source>
        <dbReference type="PROSITE" id="PS50192"/>
    </source>
</evidence>
<dbReference type="KEGG" id="azz:DEW08_14580"/>
<evidence type="ECO:0000313" key="12">
    <source>
        <dbReference type="Proteomes" id="UP000245629"/>
    </source>
</evidence>
<feature type="transmembrane region" description="Helical" evidence="6">
    <location>
        <begin position="359"/>
        <end position="380"/>
    </location>
</feature>
<accession>A0A2S2CRZ0</accession>
<evidence type="ECO:0000259" key="10">
    <source>
        <dbReference type="PROSITE" id="PS50906"/>
    </source>
</evidence>
<evidence type="ECO:0000256" key="4">
    <source>
        <dbReference type="ARBA" id="ARBA00029447"/>
    </source>
</evidence>
<reference evidence="12" key="1">
    <citation type="submission" date="2018-05" db="EMBL/GenBank/DDBJ databases">
        <title>Azospirillum thermophila sp. nov., a novel isolated from hot spring.</title>
        <authorList>
            <person name="Zhao Z."/>
        </authorList>
    </citation>
    <scope>NUCLEOTIDE SEQUENCE [LARGE SCALE GENOMIC DNA]</scope>
    <source>
        <strain evidence="12">CFH 70021</strain>
    </source>
</reference>
<dbReference type="OrthoDB" id="2489132at2"/>
<dbReference type="Pfam" id="PF00672">
    <property type="entry name" value="HAMP"/>
    <property type="match status" value="1"/>
</dbReference>
<comment type="subcellular location">
    <subcellularLocation>
        <location evidence="1">Cell inner membrane</location>
        <topology evidence="1">Multi-pass membrane protein</topology>
    </subcellularLocation>
</comment>
<dbReference type="GO" id="GO:0007165">
    <property type="term" value="P:signal transduction"/>
    <property type="evidence" value="ECO:0007669"/>
    <property type="project" value="UniProtKB-KW"/>
</dbReference>
<dbReference type="Gene3D" id="1.10.287.950">
    <property type="entry name" value="Methyl-accepting chemotaxis protein"/>
    <property type="match status" value="1"/>
</dbReference>
<evidence type="ECO:0000256" key="2">
    <source>
        <dbReference type="ARBA" id="ARBA00022519"/>
    </source>
</evidence>
<dbReference type="InterPro" id="IPR003660">
    <property type="entry name" value="HAMP_dom"/>
</dbReference>
<dbReference type="SUPFAM" id="SSF58104">
    <property type="entry name" value="Methyl-accepting chemotaxis protein (MCP) signaling domain"/>
    <property type="match status" value="1"/>
</dbReference>
<dbReference type="PROSITE" id="PS50111">
    <property type="entry name" value="CHEMOTAXIS_TRANSDUC_2"/>
    <property type="match status" value="1"/>
</dbReference>
<dbReference type="Proteomes" id="UP000245629">
    <property type="component" value="Chromosome 2"/>
</dbReference>
<comment type="similarity">
    <text evidence="4">Belongs to the methyl-accepting chemotaxis (MCP) protein family.</text>
</comment>
<dbReference type="PROSITE" id="PS50906">
    <property type="entry name" value="NIT"/>
    <property type="match status" value="1"/>
</dbReference>
<feature type="domain" description="T-SNARE coiled-coil homology" evidence="8">
    <location>
        <begin position="627"/>
        <end position="689"/>
    </location>
</feature>
<dbReference type="SMART" id="SM00283">
    <property type="entry name" value="MA"/>
    <property type="match status" value="1"/>
</dbReference>
<organism evidence="11 12">
    <name type="scientific">Azospirillum thermophilum</name>
    <dbReference type="NCBI Taxonomy" id="2202148"/>
    <lineage>
        <taxon>Bacteria</taxon>
        <taxon>Pseudomonadati</taxon>
        <taxon>Pseudomonadota</taxon>
        <taxon>Alphaproteobacteria</taxon>
        <taxon>Rhodospirillales</taxon>
        <taxon>Azospirillaceae</taxon>
        <taxon>Azospirillum</taxon>
    </lineage>
</organism>
<gene>
    <name evidence="11" type="ORF">DEW08_14580</name>
</gene>
<keyword evidence="2" id="KW-0997">Cell inner membrane</keyword>
<evidence type="ECO:0000313" key="11">
    <source>
        <dbReference type="EMBL" id="AWK87281.1"/>
    </source>
</evidence>
<protein>
    <submittedName>
        <fullName evidence="11">Methyl-accepting chemotaxis protein</fullName>
    </submittedName>
</protein>
<dbReference type="Pfam" id="PF00015">
    <property type="entry name" value="MCPsignal"/>
    <property type="match status" value="1"/>
</dbReference>
<feature type="domain" description="Methyl-accepting transducer" evidence="7">
    <location>
        <begin position="475"/>
        <end position="697"/>
    </location>
</feature>
<feature type="domain" description="NIT" evidence="10">
    <location>
        <begin position="101"/>
        <end position="351"/>
    </location>
</feature>
<keyword evidence="6" id="KW-1133">Transmembrane helix</keyword>
<dbReference type="InterPro" id="IPR000727">
    <property type="entry name" value="T_SNARE_dom"/>
</dbReference>